<reference evidence="2 3" key="1">
    <citation type="submission" date="2016-01" db="EMBL/GenBank/DDBJ databases">
        <title>Genome sequence of the acidophilic iron oxidising Ferrovum strain Z-31.</title>
        <authorList>
            <person name="Poehlein A."/>
            <person name="Ullrich S.R."/>
            <person name="Schloemann M."/>
            <person name="Muehling M."/>
            <person name="Daniel R."/>
        </authorList>
    </citation>
    <scope>NUCLEOTIDE SEQUENCE [LARGE SCALE GENOMIC DNA]</scope>
    <source>
        <strain evidence="2 3">Z-31</strain>
    </source>
</reference>
<dbReference type="PATRIC" id="fig|1789004.3.peg.1555"/>
<proteinExistence type="predicted"/>
<protein>
    <submittedName>
        <fullName evidence="2">Ribonuclease HI</fullName>
        <ecNumber evidence="2">3.1.26.4</ecNumber>
    </submittedName>
</protein>
<dbReference type="RefSeq" id="WP_031597660.1">
    <property type="nucleotide sequence ID" value="NZ_JPOQ01000067.1"/>
</dbReference>
<feature type="domain" description="RNase H type-1" evidence="1">
    <location>
        <begin position="8"/>
        <end position="137"/>
    </location>
</feature>
<dbReference type="InterPro" id="IPR036397">
    <property type="entry name" value="RNaseH_sf"/>
</dbReference>
<organism evidence="2 3">
    <name type="scientific">Ferrovum myxofaciens</name>
    <dbReference type="NCBI Taxonomy" id="416213"/>
    <lineage>
        <taxon>Bacteria</taxon>
        <taxon>Pseudomonadati</taxon>
        <taxon>Pseudomonadota</taxon>
        <taxon>Betaproteobacteria</taxon>
        <taxon>Ferrovales</taxon>
        <taxon>Ferrovaceae</taxon>
        <taxon>Ferrovum</taxon>
    </lineage>
</organism>
<dbReference type="Proteomes" id="UP000075653">
    <property type="component" value="Unassembled WGS sequence"/>
</dbReference>
<evidence type="ECO:0000259" key="1">
    <source>
        <dbReference type="PROSITE" id="PS50879"/>
    </source>
</evidence>
<evidence type="ECO:0000313" key="2">
    <source>
        <dbReference type="EMBL" id="KXW57920.1"/>
    </source>
</evidence>
<dbReference type="InterPro" id="IPR002156">
    <property type="entry name" value="RNaseH_domain"/>
</dbReference>
<dbReference type="GO" id="GO:0004523">
    <property type="term" value="F:RNA-DNA hybrid ribonuclease activity"/>
    <property type="evidence" value="ECO:0007669"/>
    <property type="project" value="UniProtKB-EC"/>
</dbReference>
<dbReference type="AlphaFoldDB" id="A0A149VXG9"/>
<keyword evidence="2" id="KW-0378">Hydrolase</keyword>
<evidence type="ECO:0000313" key="3">
    <source>
        <dbReference type="Proteomes" id="UP000075653"/>
    </source>
</evidence>
<dbReference type="GO" id="GO:0003676">
    <property type="term" value="F:nucleic acid binding"/>
    <property type="evidence" value="ECO:0007669"/>
    <property type="project" value="InterPro"/>
</dbReference>
<sequence length="138" mass="15415">MTQITFPNNRPIDAYTDGSHNPNTGESDWGVVFVVDGIDVGRAGGKLFGNIDPFRAELHALIGAVRLTPPRSIVTFYTDSLFVVTVYGKRYYDQAPELWNEFLNAVGDKVIRLEWIKGHAENEHNLEADLIARKVAGR</sequence>
<name>A0A149VXG9_9PROT</name>
<dbReference type="PROSITE" id="PS50879">
    <property type="entry name" value="RNASE_H_1"/>
    <property type="match status" value="1"/>
</dbReference>
<dbReference type="SUPFAM" id="SSF53098">
    <property type="entry name" value="Ribonuclease H-like"/>
    <property type="match status" value="1"/>
</dbReference>
<dbReference type="EC" id="3.1.26.4" evidence="2"/>
<dbReference type="InterPro" id="IPR012337">
    <property type="entry name" value="RNaseH-like_sf"/>
</dbReference>
<comment type="caution">
    <text evidence="2">The sequence shown here is derived from an EMBL/GenBank/DDBJ whole genome shotgun (WGS) entry which is preliminary data.</text>
</comment>
<keyword evidence="3" id="KW-1185">Reference proteome</keyword>
<dbReference type="STRING" id="1789004.FEMY_15260"/>
<dbReference type="EMBL" id="LRRD01000031">
    <property type="protein sequence ID" value="KXW57920.1"/>
    <property type="molecule type" value="Genomic_DNA"/>
</dbReference>
<dbReference type="Pfam" id="PF00075">
    <property type="entry name" value="RNase_H"/>
    <property type="match status" value="1"/>
</dbReference>
<accession>A0A149VXG9</accession>
<gene>
    <name evidence="2" type="primary">rnhA_1</name>
    <name evidence="2" type="ORF">FEMY_15260</name>
</gene>
<dbReference type="Gene3D" id="3.30.420.10">
    <property type="entry name" value="Ribonuclease H-like superfamily/Ribonuclease H"/>
    <property type="match status" value="1"/>
</dbReference>